<evidence type="ECO:0000313" key="2">
    <source>
        <dbReference type="Proteomes" id="UP001165064"/>
    </source>
</evidence>
<organism evidence="1 2">
    <name type="scientific">Ambrosiozyma monospora</name>
    <name type="common">Yeast</name>
    <name type="synonym">Endomycopsis monosporus</name>
    <dbReference type="NCBI Taxonomy" id="43982"/>
    <lineage>
        <taxon>Eukaryota</taxon>
        <taxon>Fungi</taxon>
        <taxon>Dikarya</taxon>
        <taxon>Ascomycota</taxon>
        <taxon>Saccharomycotina</taxon>
        <taxon>Pichiomycetes</taxon>
        <taxon>Pichiales</taxon>
        <taxon>Pichiaceae</taxon>
        <taxon>Ambrosiozyma</taxon>
    </lineage>
</organism>
<accession>A0ACB5UD42</accession>
<comment type="caution">
    <text evidence="1">The sequence shown here is derived from an EMBL/GenBank/DDBJ whole genome shotgun (WGS) entry which is preliminary data.</text>
</comment>
<name>A0ACB5UD42_AMBMO</name>
<dbReference type="EMBL" id="BSXS01015041">
    <property type="protein sequence ID" value="GMF06315.1"/>
    <property type="molecule type" value="Genomic_DNA"/>
</dbReference>
<evidence type="ECO:0000313" key="1">
    <source>
        <dbReference type="EMBL" id="GMF06315.1"/>
    </source>
</evidence>
<sequence>MLQNPPPDQDFVQFSTPLEEILDGVEDHVFTQQSEDGDSKLDFSKVLDLPAEAYIVMGICLAIISLFGSFLIYYGFKHYTLIFKKNKKSTQGHVNGKKISGSVENDAELSPDLEDQKFDTKEDDEQMFGADERLMRIMTKI</sequence>
<dbReference type="Proteomes" id="UP001165064">
    <property type="component" value="Unassembled WGS sequence"/>
</dbReference>
<protein>
    <submittedName>
        <fullName evidence="1">Unnamed protein product</fullName>
    </submittedName>
</protein>
<keyword evidence="2" id="KW-1185">Reference proteome</keyword>
<proteinExistence type="predicted"/>
<gene>
    <name evidence="1" type="ORF">Amon02_001264400</name>
</gene>
<reference evidence="1" key="1">
    <citation type="submission" date="2023-04" db="EMBL/GenBank/DDBJ databases">
        <title>Ambrosiozyma monospora NBRC 10751.</title>
        <authorList>
            <person name="Ichikawa N."/>
            <person name="Sato H."/>
            <person name="Tonouchi N."/>
        </authorList>
    </citation>
    <scope>NUCLEOTIDE SEQUENCE</scope>
    <source>
        <strain evidence="1">NBRC 10751</strain>
    </source>
</reference>